<keyword evidence="2" id="KW-0805">Transcription regulation</keyword>
<organism evidence="6 7">
    <name type="scientific">Xylophilus rhododendri</name>
    <dbReference type="NCBI Taxonomy" id="2697032"/>
    <lineage>
        <taxon>Bacteria</taxon>
        <taxon>Pseudomonadati</taxon>
        <taxon>Pseudomonadota</taxon>
        <taxon>Betaproteobacteria</taxon>
        <taxon>Burkholderiales</taxon>
        <taxon>Xylophilus</taxon>
    </lineage>
</organism>
<dbReference type="GO" id="GO:0003677">
    <property type="term" value="F:DNA binding"/>
    <property type="evidence" value="ECO:0007669"/>
    <property type="project" value="UniProtKB-KW"/>
</dbReference>
<proteinExistence type="inferred from homology"/>
<evidence type="ECO:0000256" key="1">
    <source>
        <dbReference type="ARBA" id="ARBA00009437"/>
    </source>
</evidence>
<reference evidence="6 7" key="1">
    <citation type="submission" date="2020-01" db="EMBL/GenBank/DDBJ databases">
        <title>Genome sequencing of strain KACC 21265.</title>
        <authorList>
            <person name="Heo J."/>
            <person name="Kim S.-J."/>
            <person name="Kim J.-S."/>
            <person name="Hong S.-B."/>
            <person name="Kwon S.-W."/>
        </authorList>
    </citation>
    <scope>NUCLEOTIDE SEQUENCE [LARGE SCALE GENOMIC DNA]</scope>
    <source>
        <strain evidence="6 7">KACC 21265</strain>
    </source>
</reference>
<evidence type="ECO:0000313" key="7">
    <source>
        <dbReference type="Proteomes" id="UP000464787"/>
    </source>
</evidence>
<dbReference type="GO" id="GO:0005829">
    <property type="term" value="C:cytosol"/>
    <property type="evidence" value="ECO:0007669"/>
    <property type="project" value="TreeGrafter"/>
</dbReference>
<name>A0A857J3X5_9BURK</name>
<dbReference type="Pfam" id="PF00126">
    <property type="entry name" value="HTH_1"/>
    <property type="match status" value="1"/>
</dbReference>
<dbReference type="EMBL" id="CP047650">
    <property type="protein sequence ID" value="QHI98476.1"/>
    <property type="molecule type" value="Genomic_DNA"/>
</dbReference>
<comment type="similarity">
    <text evidence="1">Belongs to the LysR transcriptional regulatory family.</text>
</comment>
<dbReference type="Gene3D" id="3.40.190.10">
    <property type="entry name" value="Periplasmic binding protein-like II"/>
    <property type="match status" value="2"/>
</dbReference>
<evidence type="ECO:0000256" key="4">
    <source>
        <dbReference type="ARBA" id="ARBA00023163"/>
    </source>
</evidence>
<evidence type="ECO:0000256" key="3">
    <source>
        <dbReference type="ARBA" id="ARBA00023125"/>
    </source>
</evidence>
<dbReference type="PANTHER" id="PTHR30419:SF8">
    <property type="entry name" value="NITROGEN ASSIMILATION TRANSCRIPTIONAL ACTIVATOR-RELATED"/>
    <property type="match status" value="1"/>
</dbReference>
<dbReference type="Gene3D" id="1.10.10.10">
    <property type="entry name" value="Winged helix-like DNA-binding domain superfamily/Winged helix DNA-binding domain"/>
    <property type="match status" value="1"/>
</dbReference>
<evidence type="ECO:0000256" key="2">
    <source>
        <dbReference type="ARBA" id="ARBA00023015"/>
    </source>
</evidence>
<accession>A0A857J3X5</accession>
<dbReference type="Pfam" id="PF03466">
    <property type="entry name" value="LysR_substrate"/>
    <property type="match status" value="1"/>
</dbReference>
<dbReference type="SUPFAM" id="SSF46785">
    <property type="entry name" value="Winged helix' DNA-binding domain"/>
    <property type="match status" value="1"/>
</dbReference>
<dbReference type="PRINTS" id="PR00039">
    <property type="entry name" value="HTHLYSR"/>
</dbReference>
<dbReference type="AlphaFoldDB" id="A0A857J3X5"/>
<protein>
    <submittedName>
        <fullName evidence="6">LysR family transcriptional regulator</fullName>
    </submittedName>
</protein>
<dbReference type="InterPro" id="IPR050950">
    <property type="entry name" value="HTH-type_LysR_regulators"/>
</dbReference>
<dbReference type="InterPro" id="IPR036390">
    <property type="entry name" value="WH_DNA-bd_sf"/>
</dbReference>
<keyword evidence="3" id="KW-0238">DNA-binding</keyword>
<sequence>MKLTSIKGLMAAIEEGSLRSAARRLGISQPALSKLVRELELEMGAPLLMRTTSGVSATAQGRVVYEHSTKALREFEDAAHAVRRLGGDMVGQLHIGAVPLAVMLLVPETLRTFSQSFPEVQIRVSEELYVAQLQRLRSGEVDLMVGGVPADLPRNEFIVEPLMKTTMVPVARIGSAWLSARGLAELQPARWVYTGANAATGYARQWFEREGLTAPRAGAIVNSTLSLLSVVSSTDCVALMPEQIALHPVSRHFISVIRTEERGLDLDIGVITRGDVATRALVRHLISHLHRAAHQARPTGSQD</sequence>
<evidence type="ECO:0000259" key="5">
    <source>
        <dbReference type="PROSITE" id="PS50931"/>
    </source>
</evidence>
<feature type="domain" description="HTH lysR-type" evidence="5">
    <location>
        <begin position="1"/>
        <end position="58"/>
    </location>
</feature>
<dbReference type="FunFam" id="1.10.10.10:FF:000001">
    <property type="entry name" value="LysR family transcriptional regulator"/>
    <property type="match status" value="1"/>
</dbReference>
<dbReference type="InterPro" id="IPR036388">
    <property type="entry name" value="WH-like_DNA-bd_sf"/>
</dbReference>
<keyword evidence="7" id="KW-1185">Reference proteome</keyword>
<dbReference type="InterPro" id="IPR005119">
    <property type="entry name" value="LysR_subst-bd"/>
</dbReference>
<dbReference type="PROSITE" id="PS50931">
    <property type="entry name" value="HTH_LYSR"/>
    <property type="match status" value="1"/>
</dbReference>
<keyword evidence="4" id="KW-0804">Transcription</keyword>
<evidence type="ECO:0000313" key="6">
    <source>
        <dbReference type="EMBL" id="QHI98476.1"/>
    </source>
</evidence>
<dbReference type="GO" id="GO:0003700">
    <property type="term" value="F:DNA-binding transcription factor activity"/>
    <property type="evidence" value="ECO:0007669"/>
    <property type="project" value="InterPro"/>
</dbReference>
<dbReference type="KEGG" id="xyk:GT347_11015"/>
<dbReference type="PANTHER" id="PTHR30419">
    <property type="entry name" value="HTH-TYPE TRANSCRIPTIONAL REGULATOR YBHD"/>
    <property type="match status" value="1"/>
</dbReference>
<dbReference type="RefSeq" id="WP_160551993.1">
    <property type="nucleotide sequence ID" value="NZ_CP047650.1"/>
</dbReference>
<gene>
    <name evidence="6" type="ORF">GT347_11015</name>
</gene>
<dbReference type="InterPro" id="IPR000847">
    <property type="entry name" value="LysR_HTH_N"/>
</dbReference>
<dbReference type="SUPFAM" id="SSF53850">
    <property type="entry name" value="Periplasmic binding protein-like II"/>
    <property type="match status" value="1"/>
</dbReference>
<dbReference type="Proteomes" id="UP000464787">
    <property type="component" value="Chromosome"/>
</dbReference>